<reference evidence="2 3" key="1">
    <citation type="submission" date="2016-10" db="EMBL/GenBank/DDBJ databases">
        <authorList>
            <person name="Varghese N."/>
            <person name="Submissions S."/>
        </authorList>
    </citation>
    <scope>NUCLEOTIDE SEQUENCE [LARGE SCALE GENOMIC DNA]</scope>
    <source>
        <strain evidence="2 3">DSM 18839</strain>
    </source>
</reference>
<protein>
    <submittedName>
        <fullName evidence="2">Uncharacterized protein</fullName>
    </submittedName>
</protein>
<sequence length="61" mass="6263">MKCLAGVVLGLMIGSAAVATAQFSGRFSRNVTQLNADDIEQIMETALEACSVGLTGAISCK</sequence>
<gene>
    <name evidence="2" type="ORF">SAMN05660686_01038</name>
</gene>
<feature type="signal peptide" evidence="1">
    <location>
        <begin position="1"/>
        <end position="21"/>
    </location>
</feature>
<dbReference type="EMBL" id="FNBW01000002">
    <property type="protein sequence ID" value="SDF32226.1"/>
    <property type="molecule type" value="Genomic_DNA"/>
</dbReference>
<name>A0A8G2BHH8_9PROT</name>
<proteinExistence type="predicted"/>
<dbReference type="Proteomes" id="UP000198615">
    <property type="component" value="Unassembled WGS sequence"/>
</dbReference>
<keyword evidence="1" id="KW-0732">Signal</keyword>
<dbReference type="AlphaFoldDB" id="A0A8G2BHH8"/>
<accession>A0A8G2BHH8</accession>
<keyword evidence="3" id="KW-1185">Reference proteome</keyword>
<comment type="caution">
    <text evidence="2">The sequence shown here is derived from an EMBL/GenBank/DDBJ whole genome shotgun (WGS) entry which is preliminary data.</text>
</comment>
<dbReference type="RefSeq" id="WP_093148642.1">
    <property type="nucleotide sequence ID" value="NZ_FNBW01000002.1"/>
</dbReference>
<feature type="chain" id="PRO_5034808347" evidence="1">
    <location>
        <begin position="22"/>
        <end position="61"/>
    </location>
</feature>
<organism evidence="2 3">
    <name type="scientific">Thalassobaculum litoreum DSM 18839</name>
    <dbReference type="NCBI Taxonomy" id="1123362"/>
    <lineage>
        <taxon>Bacteria</taxon>
        <taxon>Pseudomonadati</taxon>
        <taxon>Pseudomonadota</taxon>
        <taxon>Alphaproteobacteria</taxon>
        <taxon>Rhodospirillales</taxon>
        <taxon>Thalassobaculaceae</taxon>
        <taxon>Thalassobaculum</taxon>
    </lineage>
</organism>
<evidence type="ECO:0000313" key="2">
    <source>
        <dbReference type="EMBL" id="SDF32226.1"/>
    </source>
</evidence>
<evidence type="ECO:0000313" key="3">
    <source>
        <dbReference type="Proteomes" id="UP000198615"/>
    </source>
</evidence>
<evidence type="ECO:0000256" key="1">
    <source>
        <dbReference type="SAM" id="SignalP"/>
    </source>
</evidence>